<keyword evidence="1 2" id="KW-0808">Transferase</keyword>
<gene>
    <name evidence="4" type="ORF">IEZ26_17150</name>
</gene>
<proteinExistence type="inferred from homology"/>
<feature type="transmembrane region" description="Helical" evidence="3">
    <location>
        <begin position="199"/>
        <end position="221"/>
    </location>
</feature>
<feature type="transmembrane region" description="Helical" evidence="3">
    <location>
        <begin position="66"/>
        <end position="99"/>
    </location>
</feature>
<dbReference type="PROSITE" id="PS00379">
    <property type="entry name" value="CDP_ALCOHOL_P_TRANSF"/>
    <property type="match status" value="1"/>
</dbReference>
<dbReference type="RefSeq" id="WP_191196179.1">
    <property type="nucleotide sequence ID" value="NZ_JACXYZ010000002.1"/>
</dbReference>
<dbReference type="Pfam" id="PF01066">
    <property type="entry name" value="CDP-OH_P_transf"/>
    <property type="match status" value="1"/>
</dbReference>
<evidence type="ECO:0000256" key="1">
    <source>
        <dbReference type="ARBA" id="ARBA00022679"/>
    </source>
</evidence>
<dbReference type="EMBL" id="JACXYZ010000002">
    <property type="protein sequence ID" value="MBD3926356.1"/>
    <property type="molecule type" value="Genomic_DNA"/>
</dbReference>
<accession>A0ABR8NF71</accession>
<protein>
    <submittedName>
        <fullName evidence="4">CDP-alcohol phosphatidyltransferase family protein</fullName>
    </submittedName>
</protein>
<evidence type="ECO:0000256" key="3">
    <source>
        <dbReference type="SAM" id="Phobius"/>
    </source>
</evidence>
<keyword evidence="5" id="KW-1185">Reference proteome</keyword>
<dbReference type="Gene3D" id="1.20.120.1760">
    <property type="match status" value="1"/>
</dbReference>
<evidence type="ECO:0000313" key="4">
    <source>
        <dbReference type="EMBL" id="MBD3926356.1"/>
    </source>
</evidence>
<feature type="transmembrane region" description="Helical" evidence="3">
    <location>
        <begin position="173"/>
        <end position="193"/>
    </location>
</feature>
<comment type="caution">
    <text evidence="4">The sequence shown here is derived from an EMBL/GenBank/DDBJ whole genome shotgun (WGS) entry which is preliminary data.</text>
</comment>
<comment type="similarity">
    <text evidence="2">Belongs to the CDP-alcohol phosphatidyltransferase class-I family.</text>
</comment>
<dbReference type="InterPro" id="IPR048254">
    <property type="entry name" value="CDP_ALCOHOL_P_TRANSF_CS"/>
</dbReference>
<evidence type="ECO:0000256" key="2">
    <source>
        <dbReference type="RuleBase" id="RU003750"/>
    </source>
</evidence>
<reference evidence="4 5" key="1">
    <citation type="submission" date="2020-09" db="EMBL/GenBank/DDBJ databases">
        <title>novel species in genus Nocardioides.</title>
        <authorList>
            <person name="Zhang G."/>
        </authorList>
    </citation>
    <scope>NUCLEOTIDE SEQUENCE [LARGE SCALE GENOMIC DNA]</scope>
    <source>
        <strain evidence="4 5">KCTC 39551</strain>
    </source>
</reference>
<dbReference type="Proteomes" id="UP000618818">
    <property type="component" value="Unassembled WGS sequence"/>
</dbReference>
<feature type="transmembrane region" description="Helical" evidence="3">
    <location>
        <begin position="143"/>
        <end position="161"/>
    </location>
</feature>
<sequence length="243" mass="25135">MVGVRRGLAVCLVGVAALLAVLDVGPSAWGVGLACAVVLAVAAGRRATVDRVAALGPADLVTLTRATLACGIAALVAEAIAGADVVGVLVPLAVVALVLDLVDGRVARRTGTASAYGGRLDGEADAFLILVLSVLVAREHGAWVLGLGVIRYAYAVAARLLPWMQQPLPPRYWRKVVAAYVGIALTLAASDLAPAATTYGVLVVAALLLAESFGWDVVWLWRRRLNRAGAADVLPAKVLEHDR</sequence>
<keyword evidence="3" id="KW-1133">Transmembrane helix</keyword>
<organism evidence="4 5">
    <name type="scientific">Nocardioides cavernae</name>
    <dbReference type="NCBI Taxonomy" id="1921566"/>
    <lineage>
        <taxon>Bacteria</taxon>
        <taxon>Bacillati</taxon>
        <taxon>Actinomycetota</taxon>
        <taxon>Actinomycetes</taxon>
        <taxon>Propionibacteriales</taxon>
        <taxon>Nocardioidaceae</taxon>
        <taxon>Nocardioides</taxon>
    </lineage>
</organism>
<keyword evidence="3" id="KW-0472">Membrane</keyword>
<dbReference type="InterPro" id="IPR043130">
    <property type="entry name" value="CDP-OH_PTrfase_TM_dom"/>
</dbReference>
<keyword evidence="3" id="KW-0812">Transmembrane</keyword>
<dbReference type="PROSITE" id="PS51257">
    <property type="entry name" value="PROKAR_LIPOPROTEIN"/>
    <property type="match status" value="1"/>
</dbReference>
<feature type="transmembrane region" description="Helical" evidence="3">
    <location>
        <begin position="120"/>
        <end position="137"/>
    </location>
</feature>
<name>A0ABR8NF71_9ACTN</name>
<dbReference type="InterPro" id="IPR000462">
    <property type="entry name" value="CDP-OH_P_trans"/>
</dbReference>
<evidence type="ECO:0000313" key="5">
    <source>
        <dbReference type="Proteomes" id="UP000618818"/>
    </source>
</evidence>